<proteinExistence type="predicted"/>
<organism evidence="1 2">
    <name type="scientific">Candidatus Haliotispira prima</name>
    <dbReference type="NCBI Taxonomy" id="3034016"/>
    <lineage>
        <taxon>Bacteria</taxon>
        <taxon>Pseudomonadati</taxon>
        <taxon>Spirochaetota</taxon>
        <taxon>Spirochaetia</taxon>
        <taxon>Spirochaetales</taxon>
        <taxon>Spirochaetaceae</taxon>
        <taxon>Candidatus Haliotispira</taxon>
    </lineage>
</organism>
<reference evidence="1 2" key="1">
    <citation type="submission" date="2023-04" db="EMBL/GenBank/DDBJ databases">
        <title>Spirochaete genome identified in red abalone sample constitutes a novel genus.</title>
        <authorList>
            <person name="Sharma S.P."/>
            <person name="Purcell C.M."/>
            <person name="Hyde J.R."/>
            <person name="Severin A.J."/>
        </authorList>
    </citation>
    <scope>NUCLEOTIDE SEQUENCE [LARGE SCALE GENOMIC DNA]</scope>
    <source>
        <strain evidence="1 2">SP-2023</strain>
    </source>
</reference>
<name>A0ABY8MJ86_9SPIO</name>
<evidence type="ECO:0000313" key="1">
    <source>
        <dbReference type="EMBL" id="WGK69263.1"/>
    </source>
</evidence>
<gene>
    <name evidence="1" type="ORF">P0082_12435</name>
</gene>
<dbReference type="EMBL" id="CP123443">
    <property type="protein sequence ID" value="WGK69263.1"/>
    <property type="molecule type" value="Genomic_DNA"/>
</dbReference>
<protein>
    <submittedName>
        <fullName evidence="1">Uncharacterized protein</fullName>
    </submittedName>
</protein>
<evidence type="ECO:0000313" key="2">
    <source>
        <dbReference type="Proteomes" id="UP001228690"/>
    </source>
</evidence>
<dbReference type="Proteomes" id="UP001228690">
    <property type="component" value="Chromosome"/>
</dbReference>
<accession>A0ABY8MJ86</accession>
<sequence>MASSVQFEVTGIPVITDLGAVIRLAGEAVPTKAEALASKGYVSLSIEANSTRKFSISQHYGSDFTDGLTLADVLAPNTKYKLYLYMPSAIDLAQTSIKGGEIKEDRVEISFTTASLPPAGDAVWNEKWTAKEYVASLNEYHFMESQTGVVVAYFQVPFSPLLYEVSSQLPDDTFKLIGSYSSGTLAPSPQFYFNYGVITGYTTGYNYVIFAEKQDKLKGAFRSAITGQFGKFQSIVKPISRY</sequence>
<keyword evidence="2" id="KW-1185">Reference proteome</keyword>
<dbReference type="RefSeq" id="WP_326927452.1">
    <property type="nucleotide sequence ID" value="NZ_CP123443.1"/>
</dbReference>